<evidence type="ECO:0000313" key="2">
    <source>
        <dbReference type="EMBL" id="GER44229.1"/>
    </source>
</evidence>
<sequence length="154" mass="15986">MWCSLPSICSPARSAIPVYSIADEIQIENGGVGTSEAPAAAAIISDADAIAISPIAEPSTPTVSRRLHSPSPPSSPTVPASIIEPHRFSTPADGGEATRRRGVEMADRDDGTRRGTEATRLNSGRKRDVSTADGDLGSDGGSVMRVSRGWKCGD</sequence>
<feature type="compositionally biased region" description="Basic and acidic residues" evidence="1">
    <location>
        <begin position="96"/>
        <end position="117"/>
    </location>
</feature>
<gene>
    <name evidence="2" type="ORF">STAS_21123</name>
</gene>
<keyword evidence="3" id="KW-1185">Reference proteome</keyword>
<dbReference type="Proteomes" id="UP000325081">
    <property type="component" value="Unassembled WGS sequence"/>
</dbReference>
<proteinExistence type="predicted"/>
<dbReference type="AlphaFoldDB" id="A0A5A7QFX8"/>
<dbReference type="EMBL" id="BKCP01006848">
    <property type="protein sequence ID" value="GER44229.1"/>
    <property type="molecule type" value="Genomic_DNA"/>
</dbReference>
<organism evidence="2 3">
    <name type="scientific">Striga asiatica</name>
    <name type="common">Asiatic witchweed</name>
    <name type="synonym">Buchnera asiatica</name>
    <dbReference type="NCBI Taxonomy" id="4170"/>
    <lineage>
        <taxon>Eukaryota</taxon>
        <taxon>Viridiplantae</taxon>
        <taxon>Streptophyta</taxon>
        <taxon>Embryophyta</taxon>
        <taxon>Tracheophyta</taxon>
        <taxon>Spermatophyta</taxon>
        <taxon>Magnoliopsida</taxon>
        <taxon>eudicotyledons</taxon>
        <taxon>Gunneridae</taxon>
        <taxon>Pentapetalae</taxon>
        <taxon>asterids</taxon>
        <taxon>lamiids</taxon>
        <taxon>Lamiales</taxon>
        <taxon>Orobanchaceae</taxon>
        <taxon>Buchnereae</taxon>
        <taxon>Striga</taxon>
    </lineage>
</organism>
<reference evidence="3" key="1">
    <citation type="journal article" date="2019" name="Curr. Biol.">
        <title>Genome Sequence of Striga asiatica Provides Insight into the Evolution of Plant Parasitism.</title>
        <authorList>
            <person name="Yoshida S."/>
            <person name="Kim S."/>
            <person name="Wafula E.K."/>
            <person name="Tanskanen J."/>
            <person name="Kim Y.M."/>
            <person name="Honaas L."/>
            <person name="Yang Z."/>
            <person name="Spallek T."/>
            <person name="Conn C.E."/>
            <person name="Ichihashi Y."/>
            <person name="Cheong K."/>
            <person name="Cui S."/>
            <person name="Der J.P."/>
            <person name="Gundlach H."/>
            <person name="Jiao Y."/>
            <person name="Hori C."/>
            <person name="Ishida J.K."/>
            <person name="Kasahara H."/>
            <person name="Kiba T."/>
            <person name="Kim M.S."/>
            <person name="Koo N."/>
            <person name="Laohavisit A."/>
            <person name="Lee Y.H."/>
            <person name="Lumba S."/>
            <person name="McCourt P."/>
            <person name="Mortimer J.C."/>
            <person name="Mutuku J.M."/>
            <person name="Nomura T."/>
            <person name="Sasaki-Sekimoto Y."/>
            <person name="Seto Y."/>
            <person name="Wang Y."/>
            <person name="Wakatake T."/>
            <person name="Sakakibara H."/>
            <person name="Demura T."/>
            <person name="Yamaguchi S."/>
            <person name="Yoneyama K."/>
            <person name="Manabe R.I."/>
            <person name="Nelson D.C."/>
            <person name="Schulman A.H."/>
            <person name="Timko M.P."/>
            <person name="dePamphilis C.W."/>
            <person name="Choi D."/>
            <person name="Shirasu K."/>
        </authorList>
    </citation>
    <scope>NUCLEOTIDE SEQUENCE [LARGE SCALE GENOMIC DNA]</scope>
    <source>
        <strain evidence="3">cv. UVA1</strain>
    </source>
</reference>
<evidence type="ECO:0000256" key="1">
    <source>
        <dbReference type="SAM" id="MobiDB-lite"/>
    </source>
</evidence>
<name>A0A5A7QFX8_STRAF</name>
<protein>
    <submittedName>
        <fullName evidence="2">Ribosome-recycling factor</fullName>
    </submittedName>
</protein>
<feature type="region of interest" description="Disordered" evidence="1">
    <location>
        <begin position="57"/>
        <end position="154"/>
    </location>
</feature>
<evidence type="ECO:0000313" key="3">
    <source>
        <dbReference type="Proteomes" id="UP000325081"/>
    </source>
</evidence>
<accession>A0A5A7QFX8</accession>
<comment type="caution">
    <text evidence="2">The sequence shown here is derived from an EMBL/GenBank/DDBJ whole genome shotgun (WGS) entry which is preliminary data.</text>
</comment>